<dbReference type="EMBL" id="JBFAUK010000005">
    <property type="protein sequence ID" value="MEV5506768.1"/>
    <property type="molecule type" value="Genomic_DNA"/>
</dbReference>
<protein>
    <submittedName>
        <fullName evidence="3">DUF6542 domain-containing protein</fullName>
    </submittedName>
</protein>
<evidence type="ECO:0000313" key="3">
    <source>
        <dbReference type="EMBL" id="MEV5506768.1"/>
    </source>
</evidence>
<dbReference type="InterPro" id="IPR046672">
    <property type="entry name" value="DUF6542"/>
</dbReference>
<name>A0ABV3JV57_STRON</name>
<feature type="region of interest" description="Disordered" evidence="1">
    <location>
        <begin position="1"/>
        <end position="62"/>
    </location>
</feature>
<dbReference type="Pfam" id="PF20177">
    <property type="entry name" value="DUF6542"/>
    <property type="match status" value="1"/>
</dbReference>
<dbReference type="Proteomes" id="UP001552594">
    <property type="component" value="Unassembled WGS sequence"/>
</dbReference>
<evidence type="ECO:0000259" key="2">
    <source>
        <dbReference type="Pfam" id="PF20177"/>
    </source>
</evidence>
<accession>A0ABV3JV57</accession>
<keyword evidence="4" id="KW-1185">Reference proteome</keyword>
<reference evidence="3 4" key="1">
    <citation type="submission" date="2024-06" db="EMBL/GenBank/DDBJ databases">
        <title>The Natural Products Discovery Center: Release of the First 8490 Sequenced Strains for Exploring Actinobacteria Biosynthetic Diversity.</title>
        <authorList>
            <person name="Kalkreuter E."/>
            <person name="Kautsar S.A."/>
            <person name="Yang D."/>
            <person name="Bader C.D."/>
            <person name="Teijaro C.N."/>
            <person name="Fluegel L."/>
            <person name="Davis C.M."/>
            <person name="Simpson J.R."/>
            <person name="Lauterbach L."/>
            <person name="Steele A.D."/>
            <person name="Gui C."/>
            <person name="Meng S."/>
            <person name="Li G."/>
            <person name="Viehrig K."/>
            <person name="Ye F."/>
            <person name="Su P."/>
            <person name="Kiefer A.F."/>
            <person name="Nichols A."/>
            <person name="Cepeda A.J."/>
            <person name="Yan W."/>
            <person name="Fan B."/>
            <person name="Jiang Y."/>
            <person name="Adhikari A."/>
            <person name="Zheng C.-J."/>
            <person name="Schuster L."/>
            <person name="Cowan T.M."/>
            <person name="Smanski M.J."/>
            <person name="Chevrette M.G."/>
            <person name="De Carvalho L.P.S."/>
            <person name="Shen B."/>
        </authorList>
    </citation>
    <scope>NUCLEOTIDE SEQUENCE [LARGE SCALE GENOMIC DNA]</scope>
    <source>
        <strain evidence="3 4">NPDC052347</strain>
    </source>
</reference>
<proteinExistence type="predicted"/>
<comment type="caution">
    <text evidence="3">The sequence shown here is derived from an EMBL/GenBank/DDBJ whole genome shotgun (WGS) entry which is preliminary data.</text>
</comment>
<dbReference type="RefSeq" id="WP_109279282.1">
    <property type="nucleotide sequence ID" value="NZ_JBFAUK010000005.1"/>
</dbReference>
<gene>
    <name evidence="3" type="ORF">AB0L16_09845</name>
</gene>
<evidence type="ECO:0000313" key="4">
    <source>
        <dbReference type="Proteomes" id="UP001552594"/>
    </source>
</evidence>
<organism evidence="3 4">
    <name type="scientific">Streptomyces orinoci</name>
    <name type="common">Streptoverticillium orinoci</name>
    <dbReference type="NCBI Taxonomy" id="67339"/>
    <lineage>
        <taxon>Bacteria</taxon>
        <taxon>Bacillati</taxon>
        <taxon>Actinomycetota</taxon>
        <taxon>Actinomycetes</taxon>
        <taxon>Kitasatosporales</taxon>
        <taxon>Streptomycetaceae</taxon>
        <taxon>Streptomyces</taxon>
    </lineage>
</organism>
<sequence length="188" mass="18627">MGGSPPGALGNRMWQEDTGRGSVAHGSAGVPKQPVRSREPGGNRTGRPAPRRPQPPPAPATGQKLALAGALLAVGAAVDEATGPGLGWVYALGAAAAAALLASACARPGGWWVPAVPPPAVALVALCAQLLTDDSHATGKAATAAAMTQALRWANDSFPAMAVAEAIVLTVLVARAAGAGRDGRTKRA</sequence>
<feature type="domain" description="DUF6542" evidence="2">
    <location>
        <begin position="65"/>
        <end position="178"/>
    </location>
</feature>
<evidence type="ECO:0000256" key="1">
    <source>
        <dbReference type="SAM" id="MobiDB-lite"/>
    </source>
</evidence>